<proteinExistence type="predicted"/>
<name>A0ABQ5SC90_9CHLO</name>
<protein>
    <submittedName>
        <fullName evidence="1">Uncharacterized protein</fullName>
    </submittedName>
</protein>
<gene>
    <name evidence="1" type="ORF">VaNZ11_011373</name>
</gene>
<dbReference type="PANTHER" id="PTHR37185:SF3">
    <property type="entry name" value="MEMBRANE PROTEIN"/>
    <property type="match status" value="1"/>
</dbReference>
<organism evidence="1 2">
    <name type="scientific">Volvox africanus</name>
    <dbReference type="NCBI Taxonomy" id="51714"/>
    <lineage>
        <taxon>Eukaryota</taxon>
        <taxon>Viridiplantae</taxon>
        <taxon>Chlorophyta</taxon>
        <taxon>core chlorophytes</taxon>
        <taxon>Chlorophyceae</taxon>
        <taxon>CS clade</taxon>
        <taxon>Chlamydomonadales</taxon>
        <taxon>Volvocaceae</taxon>
        <taxon>Volvox</taxon>
    </lineage>
</organism>
<keyword evidence="2" id="KW-1185">Reference proteome</keyword>
<evidence type="ECO:0000313" key="2">
    <source>
        <dbReference type="Proteomes" id="UP001165090"/>
    </source>
</evidence>
<dbReference type="EMBL" id="BSDZ01000078">
    <property type="protein sequence ID" value="GLI67160.1"/>
    <property type="molecule type" value="Genomic_DNA"/>
</dbReference>
<reference evidence="1 2" key="1">
    <citation type="journal article" date="2023" name="IScience">
        <title>Expanded male sex-determining region conserved during the evolution of homothallism in the green alga Volvox.</title>
        <authorList>
            <person name="Yamamoto K."/>
            <person name="Matsuzaki R."/>
            <person name="Mahakham W."/>
            <person name="Heman W."/>
            <person name="Sekimoto H."/>
            <person name="Kawachi M."/>
            <person name="Minakuchi Y."/>
            <person name="Toyoda A."/>
            <person name="Nozaki H."/>
        </authorList>
    </citation>
    <scope>NUCLEOTIDE SEQUENCE [LARGE SCALE GENOMIC DNA]</scope>
    <source>
        <strain evidence="1 2">NIES-4468</strain>
    </source>
</reference>
<accession>A0ABQ5SC90</accession>
<dbReference type="Proteomes" id="UP001165090">
    <property type="component" value="Unassembled WGS sequence"/>
</dbReference>
<feature type="non-terminal residue" evidence="1">
    <location>
        <position position="1"/>
    </location>
</feature>
<evidence type="ECO:0000313" key="1">
    <source>
        <dbReference type="EMBL" id="GLI67160.1"/>
    </source>
</evidence>
<comment type="caution">
    <text evidence="1">The sequence shown here is derived from an EMBL/GenBank/DDBJ whole genome shotgun (WGS) entry which is preliminary data.</text>
</comment>
<dbReference type="PANTHER" id="PTHR37185">
    <property type="entry name" value="MEMBRANE PROTEIN"/>
    <property type="match status" value="1"/>
</dbReference>
<sequence>LTIHYTIITRSSNSPQRLHSLVMPSSLCLLARWTAWSRQQSDTGCNLSLDRTTLPAPAVRTLRLPCSNGAVRAWAVAAASQILGGASAVVTGSKCGGRRIGRRQSRVVSTAAVSSQNLVSSNEDPSPSTSYSNQSYTLEDTRVLVETAMLAAVSGLAYLLSTILKLENSLGYFLPLPVVLAALRSGGGAGWRTMTATCFLLVGRAVMAAWHDDCVRAGVRGGGIHWVGILVRKGRKGEGVHRGRAWVRTGR</sequence>